<protein>
    <submittedName>
        <fullName evidence="1">Uncharacterized protein</fullName>
    </submittedName>
</protein>
<reference evidence="1" key="2">
    <citation type="submission" date="2025-08" db="UniProtKB">
        <authorList>
            <consortium name="Ensembl"/>
        </authorList>
    </citation>
    <scope>IDENTIFICATION</scope>
</reference>
<name>A0AC11D978_SHEEP</name>
<accession>A0AC11D978</accession>
<evidence type="ECO:0000313" key="1">
    <source>
        <dbReference type="Ensembl" id="ENSOARP00020041529.1"/>
    </source>
</evidence>
<reference evidence="1" key="1">
    <citation type="submission" date="2020-11" db="EMBL/GenBank/DDBJ databases">
        <authorList>
            <person name="Davenport K.M."/>
            <person name="Bickhart D.M."/>
            <person name="Smith T.P.L."/>
            <person name="Murdoch B.M."/>
            <person name="Rosen B.D."/>
        </authorList>
    </citation>
    <scope>NUCLEOTIDE SEQUENCE [LARGE SCALE GENOMIC DNA]</scope>
    <source>
        <strain evidence="1">OAR_USU_Benz2616</strain>
    </source>
</reference>
<organism evidence="1">
    <name type="scientific">Ovis aries</name>
    <name type="common">Sheep</name>
    <dbReference type="NCBI Taxonomy" id="9940"/>
    <lineage>
        <taxon>Eukaryota</taxon>
        <taxon>Metazoa</taxon>
        <taxon>Chordata</taxon>
        <taxon>Craniata</taxon>
        <taxon>Vertebrata</taxon>
        <taxon>Euteleostomi</taxon>
        <taxon>Mammalia</taxon>
        <taxon>Eutheria</taxon>
        <taxon>Laurasiatheria</taxon>
        <taxon>Artiodactyla</taxon>
        <taxon>Ruminantia</taxon>
        <taxon>Pecora</taxon>
        <taxon>Bovidae</taxon>
        <taxon>Caprinae</taxon>
        <taxon>Ovis</taxon>
    </lineage>
</organism>
<sequence>MTNPAAAQNQEIDCLSPEAQRLAEARLAAKRAARAEAREIRMKELERQQKEVEERPEKDFTEKGSRSLPGLSAATLASLGGTSSRRGSGDTSISIDTEASIREIKELNELKDQIQDVEGKYMQGLKEMKDSLAEVEEKYKKAMVSNAQLDNEKTNFMYQVDTLKDMLLELEEQLAESRRQYEEKSKEFEREKHAHSILQFQFAEVKEALKQREEMLEKHGIILNSEIATNGETPDTLNSIASQGSTKMTKEELSALKATGDGALGRANEVEVKNEMVEREGKRAVLQSTEQRQHKEDPGESCADPEASHPGDSAEDQSASADGAPSPGTLVSSESEGEAQSRILEAASFPADTPQVESSEVIDREPVGEIPDPGIGQGSGNALDIENQREESAKEQEKGKQEDLEANLEEMSTKPCQESAPPQISEAGREGSADPSKQSGSPTKAEPEAGLTGLGAQGGTAASSPLSSTDDPGSHHEKCLVDALEGSDPSAGQDVEKELANQEVAEPREAPVQSTEAGGENKEEEEDEGRNLREEKPIEPEVQTSPRSPEAESSPQEVTDPRVEDAESEPLDVKDPNEENDQRGEAPDSSQKKTKNKKKKNKKKKSPAPVEIKDVQNELTFQNPGLSEVKEEQEKDTDEKPVVDAQNEVTENPNQNSVAESSENSDGPENPKVELDGNLDQDDAAVNTKAGGDTLDFEDNIIQSPGTSNKELDEGAVIGEAEEDASAPSSPPGPENIEVPSSAPLEDGSPTKDINDASQTESAEGHVTSENLGQTVREFSDSIDLENDGLAAADEVGDFNSESKEEKTGGTGKGRNKEDCTMS</sequence>
<dbReference type="Ensembl" id="ENSOART00020078064.1">
    <property type="protein sequence ID" value="ENSOARP00020041529.1"/>
    <property type="gene ID" value="ENSOARG00020002080.2"/>
</dbReference>
<gene>
    <name evidence="1" type="primary">LRRFIP1</name>
</gene>
<proteinExistence type="predicted"/>
<reference evidence="1" key="3">
    <citation type="submission" date="2025-09" db="UniProtKB">
        <authorList>
            <consortium name="Ensembl"/>
        </authorList>
    </citation>
    <scope>IDENTIFICATION</scope>
</reference>